<reference evidence="8 9" key="1">
    <citation type="submission" date="2018-06" db="EMBL/GenBank/DDBJ databases">
        <authorList>
            <consortium name="Pathogen Informatics"/>
            <person name="Doyle S."/>
        </authorList>
    </citation>
    <scope>NUCLEOTIDE SEQUENCE [LARGE SCALE GENOMIC DNA]</scope>
    <source>
        <strain evidence="8 9">NCTC12151</strain>
    </source>
</reference>
<dbReference type="OrthoDB" id="6535795at2"/>
<evidence type="ECO:0000313" key="9">
    <source>
        <dbReference type="Proteomes" id="UP000249005"/>
    </source>
</evidence>
<keyword evidence="3 6" id="KW-0812">Transmembrane</keyword>
<dbReference type="RefSeq" id="WP_111739387.1">
    <property type="nucleotide sequence ID" value="NZ_LR698987.1"/>
</dbReference>
<dbReference type="Pfam" id="PF02706">
    <property type="entry name" value="Wzz"/>
    <property type="match status" value="1"/>
</dbReference>
<feature type="transmembrane region" description="Helical" evidence="6">
    <location>
        <begin position="37"/>
        <end position="55"/>
    </location>
</feature>
<evidence type="ECO:0000256" key="5">
    <source>
        <dbReference type="ARBA" id="ARBA00023136"/>
    </source>
</evidence>
<keyword evidence="4 6" id="KW-1133">Transmembrane helix</keyword>
<dbReference type="Gene3D" id="3.30.1890.10">
    <property type="entry name" value="FepE-like"/>
    <property type="match status" value="1"/>
</dbReference>
<gene>
    <name evidence="8" type="primary">fepE_1</name>
    <name evidence="8" type="ORF">NCTC12151_00789</name>
</gene>
<feature type="transmembrane region" description="Helical" evidence="6">
    <location>
        <begin position="333"/>
        <end position="353"/>
    </location>
</feature>
<dbReference type="EMBL" id="LS483470">
    <property type="protein sequence ID" value="SQI36572.1"/>
    <property type="molecule type" value="Genomic_DNA"/>
</dbReference>
<evidence type="ECO:0000313" key="8">
    <source>
        <dbReference type="EMBL" id="SQI36572.1"/>
    </source>
</evidence>
<keyword evidence="5 6" id="KW-0472">Membrane</keyword>
<dbReference type="Proteomes" id="UP000249005">
    <property type="component" value="Chromosome 1"/>
</dbReference>
<evidence type="ECO:0000256" key="1">
    <source>
        <dbReference type="ARBA" id="ARBA00004651"/>
    </source>
</evidence>
<sequence>MAMDNSDILPHGRYSSSRNDEIDLIALILLLWRARRWIFTSIALSLILAAGYLFITPAQWVATSYVTAPRLAGFSEYLAQRRAVSLVLDLSVTPEEISSRLFGHFTATARRPNEKHAYLASTDYFQAQTQGLDEKETRRRLELMAERELLVITPDEKRQIPYFVIEARADSPDTARTLMAGYVDYINHRVLQQDEDEFQNRVEALVAARQKELADIEFSLQTQHDNQLKELNRALDVARQAGITDYYTRSAEQGGTKIELANSVHKYMLGENYLNAEISALKNGSRVYPARYHDIQRELHILAPLLKQNATDSAHCYQFTLDASVKKERPKSLLILMLAVLLGGMVGVGITLVRHALAQYDSRGAASLLR</sequence>
<evidence type="ECO:0000256" key="3">
    <source>
        <dbReference type="ARBA" id="ARBA00022692"/>
    </source>
</evidence>
<protein>
    <submittedName>
        <fullName evidence="8">Ferric enterobactin transport protein fepE</fullName>
    </submittedName>
</protein>
<name>A0A2X4UPQ0_9GAMM</name>
<dbReference type="InterPro" id="IPR050445">
    <property type="entry name" value="Bact_polysacc_biosynth/exp"/>
</dbReference>
<dbReference type="PANTHER" id="PTHR32309">
    <property type="entry name" value="TYROSINE-PROTEIN KINASE"/>
    <property type="match status" value="1"/>
</dbReference>
<dbReference type="KEGG" id="lri:NCTC12151_00789"/>
<dbReference type="SUPFAM" id="SSF160355">
    <property type="entry name" value="Bacterial polysaccharide co-polymerase-like"/>
    <property type="match status" value="1"/>
</dbReference>
<organism evidence="8 9">
    <name type="scientific">Leminorella richardii</name>
    <dbReference type="NCBI Taxonomy" id="158841"/>
    <lineage>
        <taxon>Bacteria</taxon>
        <taxon>Pseudomonadati</taxon>
        <taxon>Pseudomonadota</taxon>
        <taxon>Gammaproteobacteria</taxon>
        <taxon>Enterobacterales</taxon>
        <taxon>Budviciaceae</taxon>
        <taxon>Leminorella</taxon>
    </lineage>
</organism>
<feature type="domain" description="Polysaccharide chain length determinant N-terminal" evidence="7">
    <location>
        <begin position="20"/>
        <end position="73"/>
    </location>
</feature>
<dbReference type="GO" id="GO:0004713">
    <property type="term" value="F:protein tyrosine kinase activity"/>
    <property type="evidence" value="ECO:0007669"/>
    <property type="project" value="TreeGrafter"/>
</dbReference>
<evidence type="ECO:0000256" key="6">
    <source>
        <dbReference type="SAM" id="Phobius"/>
    </source>
</evidence>
<keyword evidence="9" id="KW-1185">Reference proteome</keyword>
<evidence type="ECO:0000256" key="2">
    <source>
        <dbReference type="ARBA" id="ARBA00022475"/>
    </source>
</evidence>
<proteinExistence type="predicted"/>
<dbReference type="GO" id="GO:0005886">
    <property type="term" value="C:plasma membrane"/>
    <property type="evidence" value="ECO:0007669"/>
    <property type="project" value="UniProtKB-SubCell"/>
</dbReference>
<evidence type="ECO:0000259" key="7">
    <source>
        <dbReference type="Pfam" id="PF02706"/>
    </source>
</evidence>
<evidence type="ECO:0000256" key="4">
    <source>
        <dbReference type="ARBA" id="ARBA00022989"/>
    </source>
</evidence>
<accession>A0A2X4UPQ0</accession>
<dbReference type="InterPro" id="IPR003856">
    <property type="entry name" value="LPS_length_determ_N"/>
</dbReference>
<dbReference type="PANTHER" id="PTHR32309:SF13">
    <property type="entry name" value="FERRIC ENTEROBACTIN TRANSPORT PROTEIN FEPE"/>
    <property type="match status" value="1"/>
</dbReference>
<keyword evidence="2" id="KW-1003">Cell membrane</keyword>
<dbReference type="AlphaFoldDB" id="A0A2X4UPQ0"/>
<comment type="subcellular location">
    <subcellularLocation>
        <location evidence="1">Cell membrane</location>
        <topology evidence="1">Multi-pass membrane protein</topology>
    </subcellularLocation>
</comment>